<protein>
    <submittedName>
        <fullName evidence="2">Uncharacterized protein</fullName>
    </submittedName>
</protein>
<feature type="non-terminal residue" evidence="2">
    <location>
        <position position="1"/>
    </location>
</feature>
<name>A0A0B7BA13_9EUPU</name>
<proteinExistence type="predicted"/>
<evidence type="ECO:0000313" key="2">
    <source>
        <dbReference type="EMBL" id="CEK89747.1"/>
    </source>
</evidence>
<accession>A0A0B7BA13</accession>
<dbReference type="AlphaFoldDB" id="A0A0B7BA13"/>
<reference evidence="2" key="1">
    <citation type="submission" date="2014-12" db="EMBL/GenBank/DDBJ databases">
        <title>Insight into the proteome of Arion vulgaris.</title>
        <authorList>
            <person name="Aradska J."/>
            <person name="Bulat T."/>
            <person name="Smidak R."/>
            <person name="Sarate P."/>
            <person name="Gangsoo J."/>
            <person name="Sialana F."/>
            <person name="Bilban M."/>
            <person name="Lubec G."/>
        </authorList>
    </citation>
    <scope>NUCLEOTIDE SEQUENCE</scope>
    <source>
        <tissue evidence="2">Skin</tissue>
    </source>
</reference>
<organism evidence="2">
    <name type="scientific">Arion vulgaris</name>
    <dbReference type="NCBI Taxonomy" id="1028688"/>
    <lineage>
        <taxon>Eukaryota</taxon>
        <taxon>Metazoa</taxon>
        <taxon>Spiralia</taxon>
        <taxon>Lophotrochozoa</taxon>
        <taxon>Mollusca</taxon>
        <taxon>Gastropoda</taxon>
        <taxon>Heterobranchia</taxon>
        <taxon>Euthyneura</taxon>
        <taxon>Panpulmonata</taxon>
        <taxon>Eupulmonata</taxon>
        <taxon>Stylommatophora</taxon>
        <taxon>Helicina</taxon>
        <taxon>Arionoidea</taxon>
        <taxon>Arionidae</taxon>
        <taxon>Arion</taxon>
    </lineage>
</organism>
<gene>
    <name evidence="2" type="primary">ORF172659</name>
</gene>
<feature type="region of interest" description="Disordered" evidence="1">
    <location>
        <begin position="54"/>
        <end position="81"/>
    </location>
</feature>
<evidence type="ECO:0000256" key="1">
    <source>
        <dbReference type="SAM" id="MobiDB-lite"/>
    </source>
</evidence>
<dbReference type="EMBL" id="HACG01042882">
    <property type="protein sequence ID" value="CEK89747.1"/>
    <property type="molecule type" value="Transcribed_RNA"/>
</dbReference>
<feature type="compositionally biased region" description="Polar residues" evidence="1">
    <location>
        <begin position="72"/>
        <end position="81"/>
    </location>
</feature>
<feature type="non-terminal residue" evidence="2">
    <location>
        <position position="81"/>
    </location>
</feature>
<sequence length="81" mass="9747">FETRCYRKALRTSWSDKIKCMFPVVTCGSWTIIQTLKCKIKDFKQGVEEKSLELPGQRREYRHPKRSEHQRTLTNKQYVPK</sequence>